<dbReference type="EMBL" id="BORJ01000017">
    <property type="protein sequence ID" value="GIN98805.1"/>
    <property type="molecule type" value="Genomic_DNA"/>
</dbReference>
<dbReference type="Pfam" id="PF10732">
    <property type="entry name" value="DUF2524"/>
    <property type="match status" value="1"/>
</dbReference>
<evidence type="ECO:0000313" key="5">
    <source>
        <dbReference type="Proteomes" id="UP000680670"/>
    </source>
</evidence>
<dbReference type="Proteomes" id="UP000287296">
    <property type="component" value="Unassembled WGS sequence"/>
</dbReference>
<keyword evidence="5" id="KW-1185">Reference proteome</keyword>
<evidence type="ECO:0000313" key="2">
    <source>
        <dbReference type="EMBL" id="GIN98805.1"/>
    </source>
</evidence>
<gene>
    <name evidence="2" type="primary">ytzC</name>
    <name evidence="3" type="ORF">D5F11_023620</name>
    <name evidence="2" type="ORF">J6TS1_46750</name>
</gene>
<keyword evidence="1" id="KW-0175">Coiled coil</keyword>
<dbReference type="EMBL" id="QYTW02000038">
    <property type="protein sequence ID" value="RST57243.1"/>
    <property type="molecule type" value="Genomic_DNA"/>
</dbReference>
<evidence type="ECO:0000313" key="3">
    <source>
        <dbReference type="EMBL" id="RST57243.1"/>
    </source>
</evidence>
<reference evidence="3 4" key="1">
    <citation type="submission" date="2018-12" db="EMBL/GenBank/DDBJ databases">
        <authorList>
            <person name="Sun L."/>
            <person name="Chen Z."/>
        </authorList>
    </citation>
    <scope>NUCLEOTIDE SEQUENCE [LARGE SCALE GENOMIC DNA]</scope>
    <source>
        <strain evidence="3 4">LMG 29736</strain>
    </source>
</reference>
<reference evidence="2 5" key="2">
    <citation type="submission" date="2021-03" db="EMBL/GenBank/DDBJ databases">
        <title>Antimicrobial resistance genes in bacteria isolated from Japanese honey, and their potential for conferring macrolide and lincosamide resistance in the American foulbrood pathogen Paenibacillus larvae.</title>
        <authorList>
            <person name="Okamoto M."/>
            <person name="Kumagai M."/>
            <person name="Kanamori H."/>
            <person name="Takamatsu D."/>
        </authorList>
    </citation>
    <scope>NUCLEOTIDE SEQUENCE [LARGE SCALE GENOMIC DNA]</scope>
    <source>
        <strain evidence="2 5">J6TS1</strain>
    </source>
</reference>
<sequence length="96" mass="11615">MTTRQSIDNFINRCESVILLAEEQYEEGSRQEHYHDVDYSEAMMDLETMLQQLHKMNESANAQQRDQLHRVRLKIQQLQNKMILLNHDRPLYSTWH</sequence>
<dbReference type="InterPro" id="IPR019668">
    <property type="entry name" value="Uncharacterised_YtzC"/>
</dbReference>
<proteinExistence type="predicted"/>
<dbReference type="Proteomes" id="UP000680670">
    <property type="component" value="Unassembled WGS sequence"/>
</dbReference>
<feature type="coiled-coil region" evidence="1">
    <location>
        <begin position="43"/>
        <end position="88"/>
    </location>
</feature>
<protein>
    <submittedName>
        <fullName evidence="3">DUF2524 family protein</fullName>
    </submittedName>
</protein>
<dbReference type="RefSeq" id="WP_120119173.1">
    <property type="nucleotide sequence ID" value="NZ_BORI01000019.1"/>
</dbReference>
<evidence type="ECO:0000313" key="4">
    <source>
        <dbReference type="Proteomes" id="UP000287296"/>
    </source>
</evidence>
<organism evidence="3 4">
    <name type="scientific">Siminovitchia terrae</name>
    <name type="common">Bacillus terrae</name>
    <dbReference type="NCBI Taxonomy" id="1914933"/>
    <lineage>
        <taxon>Bacteria</taxon>
        <taxon>Bacillati</taxon>
        <taxon>Bacillota</taxon>
        <taxon>Bacilli</taxon>
        <taxon>Bacillales</taxon>
        <taxon>Bacillaceae</taxon>
        <taxon>Siminovitchia</taxon>
    </lineage>
</organism>
<evidence type="ECO:0000256" key="1">
    <source>
        <dbReference type="SAM" id="Coils"/>
    </source>
</evidence>
<accession>A0A429X1I4</accession>
<name>A0A429X1I4_SIMTE</name>
<dbReference type="AlphaFoldDB" id="A0A429X1I4"/>
<dbReference type="OrthoDB" id="2970872at2"/>
<comment type="caution">
    <text evidence="3">The sequence shown here is derived from an EMBL/GenBank/DDBJ whole genome shotgun (WGS) entry which is preliminary data.</text>
</comment>